<dbReference type="HOGENOM" id="CLU_1992783_0_0_1"/>
<proteinExistence type="predicted"/>
<dbReference type="VEuPathDB" id="FungiDB:GGTG_01228"/>
<evidence type="ECO:0000313" key="2">
    <source>
        <dbReference type="EnsemblFungi" id="EJT81244"/>
    </source>
</evidence>
<dbReference type="AlphaFoldDB" id="J3NIZ4"/>
<name>J3NIZ4_GAET3</name>
<evidence type="ECO:0000313" key="3">
    <source>
        <dbReference type="Proteomes" id="UP000006039"/>
    </source>
</evidence>
<reference evidence="1" key="3">
    <citation type="submission" date="2010-09" db="EMBL/GenBank/DDBJ databases">
        <title>Annotation of Gaeumannomyces graminis var. tritici R3-111a-1.</title>
        <authorList>
            <consortium name="The Broad Institute Genome Sequencing Platform"/>
            <person name="Ma L.-J."/>
            <person name="Dead R."/>
            <person name="Young S.K."/>
            <person name="Zeng Q."/>
            <person name="Gargeya S."/>
            <person name="Fitzgerald M."/>
            <person name="Haas B."/>
            <person name="Abouelleil A."/>
            <person name="Alvarado L."/>
            <person name="Arachchi H.M."/>
            <person name="Berlin A."/>
            <person name="Brown A."/>
            <person name="Chapman S.B."/>
            <person name="Chen Z."/>
            <person name="Dunbar C."/>
            <person name="Freedman E."/>
            <person name="Gearin G."/>
            <person name="Gellesch M."/>
            <person name="Goldberg J."/>
            <person name="Griggs A."/>
            <person name="Gujja S."/>
            <person name="Heiman D."/>
            <person name="Howarth C."/>
            <person name="Larson L."/>
            <person name="Lui A."/>
            <person name="MacDonald P.J.P."/>
            <person name="Mehta T."/>
            <person name="Montmayeur A."/>
            <person name="Murphy C."/>
            <person name="Neiman D."/>
            <person name="Pearson M."/>
            <person name="Priest M."/>
            <person name="Roberts A."/>
            <person name="Saif S."/>
            <person name="Shea T."/>
            <person name="Shenoy N."/>
            <person name="Sisk P."/>
            <person name="Stolte C."/>
            <person name="Sykes S."/>
            <person name="Yandava C."/>
            <person name="Wortman J."/>
            <person name="Nusbaum C."/>
            <person name="Birren B."/>
        </authorList>
    </citation>
    <scope>NUCLEOTIDE SEQUENCE</scope>
    <source>
        <strain evidence="1">R3-111a-1</strain>
    </source>
</reference>
<reference evidence="2" key="5">
    <citation type="submission" date="2018-04" db="UniProtKB">
        <authorList>
            <consortium name="EnsemblFungi"/>
        </authorList>
    </citation>
    <scope>IDENTIFICATION</scope>
    <source>
        <strain evidence="2">R3-111a-1</strain>
    </source>
</reference>
<reference evidence="2" key="4">
    <citation type="journal article" date="2015" name="G3 (Bethesda)">
        <title>Genome sequences of three phytopathogenic species of the Magnaporthaceae family of fungi.</title>
        <authorList>
            <person name="Okagaki L.H."/>
            <person name="Nunes C.C."/>
            <person name="Sailsbery J."/>
            <person name="Clay B."/>
            <person name="Brown D."/>
            <person name="John T."/>
            <person name="Oh Y."/>
            <person name="Young N."/>
            <person name="Fitzgerald M."/>
            <person name="Haas B.J."/>
            <person name="Zeng Q."/>
            <person name="Young S."/>
            <person name="Adiconis X."/>
            <person name="Fan L."/>
            <person name="Levin J.Z."/>
            <person name="Mitchell T.K."/>
            <person name="Okubara P.A."/>
            <person name="Farman M.L."/>
            <person name="Kohn L.M."/>
            <person name="Birren B."/>
            <person name="Ma L.-J."/>
            <person name="Dean R.A."/>
        </authorList>
    </citation>
    <scope>NUCLEOTIDE SEQUENCE</scope>
    <source>
        <strain evidence="2">R3-111a-1</strain>
    </source>
</reference>
<keyword evidence="3" id="KW-1185">Reference proteome</keyword>
<dbReference type="RefSeq" id="XP_009217253.1">
    <property type="nucleotide sequence ID" value="XM_009218989.1"/>
</dbReference>
<dbReference type="Proteomes" id="UP000006039">
    <property type="component" value="Unassembled WGS sequence"/>
</dbReference>
<dbReference type="EnsemblFungi" id="EJT81244">
    <property type="protein sequence ID" value="EJT81244"/>
    <property type="gene ID" value="GGTG_01228"/>
</dbReference>
<dbReference type="EMBL" id="GL385395">
    <property type="protein sequence ID" value="EJT81244.1"/>
    <property type="molecule type" value="Genomic_DNA"/>
</dbReference>
<reference evidence="3" key="1">
    <citation type="submission" date="2010-07" db="EMBL/GenBank/DDBJ databases">
        <title>The genome sequence of Gaeumannomyces graminis var. tritici strain R3-111a-1.</title>
        <authorList>
            <consortium name="The Broad Institute Genome Sequencing Platform"/>
            <person name="Ma L.-J."/>
            <person name="Dead R."/>
            <person name="Young S."/>
            <person name="Zeng Q."/>
            <person name="Koehrsen M."/>
            <person name="Alvarado L."/>
            <person name="Berlin A."/>
            <person name="Chapman S.B."/>
            <person name="Chen Z."/>
            <person name="Freedman E."/>
            <person name="Gellesch M."/>
            <person name="Goldberg J."/>
            <person name="Griggs A."/>
            <person name="Gujja S."/>
            <person name="Heilman E.R."/>
            <person name="Heiman D."/>
            <person name="Hepburn T."/>
            <person name="Howarth C."/>
            <person name="Jen D."/>
            <person name="Larson L."/>
            <person name="Mehta T."/>
            <person name="Neiman D."/>
            <person name="Pearson M."/>
            <person name="Roberts A."/>
            <person name="Saif S."/>
            <person name="Shea T."/>
            <person name="Shenoy N."/>
            <person name="Sisk P."/>
            <person name="Stolte C."/>
            <person name="Sykes S."/>
            <person name="Walk T."/>
            <person name="White J."/>
            <person name="Yandava C."/>
            <person name="Haas B."/>
            <person name="Nusbaum C."/>
            <person name="Birren B."/>
        </authorList>
    </citation>
    <scope>NUCLEOTIDE SEQUENCE [LARGE SCALE GENOMIC DNA]</scope>
    <source>
        <strain evidence="3">R3-111a-1</strain>
    </source>
</reference>
<accession>J3NIZ4</accession>
<gene>
    <name evidence="2" type="primary">20341686</name>
    <name evidence="1" type="ORF">GGTG_01228</name>
</gene>
<organism evidence="1">
    <name type="scientific">Gaeumannomyces tritici (strain R3-111a-1)</name>
    <name type="common">Wheat and barley take-all root rot fungus</name>
    <name type="synonym">Gaeumannomyces graminis var. tritici</name>
    <dbReference type="NCBI Taxonomy" id="644352"/>
    <lineage>
        <taxon>Eukaryota</taxon>
        <taxon>Fungi</taxon>
        <taxon>Dikarya</taxon>
        <taxon>Ascomycota</taxon>
        <taxon>Pezizomycotina</taxon>
        <taxon>Sordariomycetes</taxon>
        <taxon>Sordariomycetidae</taxon>
        <taxon>Magnaporthales</taxon>
        <taxon>Magnaporthaceae</taxon>
        <taxon>Gaeumannomyces</taxon>
    </lineage>
</organism>
<reference evidence="1" key="2">
    <citation type="submission" date="2010-07" db="EMBL/GenBank/DDBJ databases">
        <authorList>
            <consortium name="The Broad Institute Genome Sequencing Platform"/>
            <consortium name="Broad Institute Genome Sequencing Center for Infectious Disease"/>
            <person name="Ma L.-J."/>
            <person name="Dead R."/>
            <person name="Young S."/>
            <person name="Zeng Q."/>
            <person name="Koehrsen M."/>
            <person name="Alvarado L."/>
            <person name="Berlin A."/>
            <person name="Chapman S.B."/>
            <person name="Chen Z."/>
            <person name="Freedman E."/>
            <person name="Gellesch M."/>
            <person name="Goldberg J."/>
            <person name="Griggs A."/>
            <person name="Gujja S."/>
            <person name="Heilman E.R."/>
            <person name="Heiman D."/>
            <person name="Hepburn T."/>
            <person name="Howarth C."/>
            <person name="Jen D."/>
            <person name="Larson L."/>
            <person name="Mehta T."/>
            <person name="Neiman D."/>
            <person name="Pearson M."/>
            <person name="Roberts A."/>
            <person name="Saif S."/>
            <person name="Shea T."/>
            <person name="Shenoy N."/>
            <person name="Sisk P."/>
            <person name="Stolte C."/>
            <person name="Sykes S."/>
            <person name="Walk T."/>
            <person name="White J."/>
            <person name="Yandava C."/>
            <person name="Haas B."/>
            <person name="Nusbaum C."/>
            <person name="Birren B."/>
        </authorList>
    </citation>
    <scope>NUCLEOTIDE SEQUENCE</scope>
    <source>
        <strain evidence="1">R3-111a-1</strain>
    </source>
</reference>
<sequence length="125" mass="13925">MNLLQMWTRLLRLSTPHGDGGRPTRATCGAVTSGNPVRRGTPGLLRPWEARATAATGMTTQIRAVESRLRFRRDARRFRPAASCNQPERSSCRWLPTAGWHNLLRNHLLRNVVCGWAAGPGQTRA</sequence>
<evidence type="ECO:0000313" key="1">
    <source>
        <dbReference type="EMBL" id="EJT81244.1"/>
    </source>
</evidence>
<dbReference type="GeneID" id="20341686"/>
<protein>
    <submittedName>
        <fullName evidence="1 2">Uncharacterized protein</fullName>
    </submittedName>
</protein>